<feature type="region of interest" description="Disordered" evidence="1">
    <location>
        <begin position="1"/>
        <end position="20"/>
    </location>
</feature>
<dbReference type="Proteomes" id="UP000553632">
    <property type="component" value="Unassembled WGS sequence"/>
</dbReference>
<name>A0A7J6PRR6_PEROL</name>
<evidence type="ECO:0000259" key="3">
    <source>
        <dbReference type="PROSITE" id="PS51293"/>
    </source>
</evidence>
<proteinExistence type="predicted"/>
<dbReference type="PROSITE" id="PS50090">
    <property type="entry name" value="MYB_LIKE"/>
    <property type="match status" value="1"/>
</dbReference>
<feature type="domain" description="SANT" evidence="3">
    <location>
        <begin position="131"/>
        <end position="183"/>
    </location>
</feature>
<feature type="region of interest" description="Disordered" evidence="1">
    <location>
        <begin position="195"/>
        <end position="233"/>
    </location>
</feature>
<feature type="domain" description="Myb-like" evidence="2">
    <location>
        <begin position="136"/>
        <end position="179"/>
    </location>
</feature>
<dbReference type="InterPro" id="IPR017884">
    <property type="entry name" value="SANT_dom"/>
</dbReference>
<evidence type="ECO:0000256" key="1">
    <source>
        <dbReference type="SAM" id="MobiDB-lite"/>
    </source>
</evidence>
<dbReference type="SMART" id="SM00717">
    <property type="entry name" value="SANT"/>
    <property type="match status" value="1"/>
</dbReference>
<gene>
    <name evidence="4" type="ORF">FOZ63_032564</name>
</gene>
<dbReference type="PROSITE" id="PS51293">
    <property type="entry name" value="SANT"/>
    <property type="match status" value="1"/>
</dbReference>
<feature type="compositionally biased region" description="Low complexity" evidence="1">
    <location>
        <begin position="207"/>
        <end position="221"/>
    </location>
</feature>
<dbReference type="EMBL" id="JABANO010038420">
    <property type="protein sequence ID" value="KAF4698587.1"/>
    <property type="molecule type" value="Genomic_DNA"/>
</dbReference>
<feature type="non-terminal residue" evidence="4">
    <location>
        <position position="1"/>
    </location>
</feature>
<dbReference type="InterPro" id="IPR001005">
    <property type="entry name" value="SANT/Myb"/>
</dbReference>
<feature type="region of interest" description="Disordered" evidence="1">
    <location>
        <begin position="606"/>
        <end position="627"/>
    </location>
</feature>
<evidence type="ECO:0008006" key="6">
    <source>
        <dbReference type="Google" id="ProtNLM"/>
    </source>
</evidence>
<dbReference type="SUPFAM" id="SSF46689">
    <property type="entry name" value="Homeodomain-like"/>
    <property type="match status" value="1"/>
</dbReference>
<dbReference type="InterPro" id="IPR009057">
    <property type="entry name" value="Homeodomain-like_sf"/>
</dbReference>
<sequence>GSPNVGSSEAGGSSPSVGRGVMDFDVAAAMAEERTNKLDRYFGLACSMYFGSDGSSGSKNPFKDLCYRYVMDDPDEPDTEDPPGKEFDKALLNLYKQKSKLSSGRTRLPNRDYNRSFSTLALLTSACRQPEVIDCWGPYEIAVFETALARYGLNGWSEISREIATKTAGECEEFFRRVYSRTERGRIFTEVLLLSETNKPSPTPPQSAAESETVTPTSSVSGEAAKSTEKGSETSGEKVLTLVIDSFGHYVELKLGDSEGVAEYTLNQAQKKRGNYSKFILLEVDLHSSIAAAVSNYVPTSFLEEIVLRFHDGSRTTADILSRQRERLAKLKDCVFVFDEDESSRGDLREDLQGGWQGKYNAYLRRVGSSLEPAPSSVEALVDSENVILPSGVIRTLDEMRSLNVKPTVFAWMPLGVSSVDADALAWTKVPLPKTAASYLKPTVCSCIRVSGPLNQGSGQGQGSCGIVEAGEIICAEKGPVRLSPQIAQNEMLSPEETACFDCIVVDKLMREAWMGSVDRRNLLDSITWDKGKCRMLNTVARLIEIIKSGDGVELERSRDGLLLAVTSELPVGKLVLIKNVPLGMSNEIAISKLIQWSLQQSAGKRFDERPPGKVKASGEIPRHASSGVDPKLFGEHEVKKLCTEVEQVLGKLRGKNTVLRRECIDAFGHEMYLGLLNEVPLPEVADDEVRAELESLTPTS</sequence>
<evidence type="ECO:0000259" key="2">
    <source>
        <dbReference type="PROSITE" id="PS50090"/>
    </source>
</evidence>
<protein>
    <recommendedName>
        <fullName evidence="6">Myb-like domain-containing protein</fullName>
    </recommendedName>
</protein>
<evidence type="ECO:0000313" key="4">
    <source>
        <dbReference type="EMBL" id="KAF4698587.1"/>
    </source>
</evidence>
<dbReference type="Gene3D" id="1.10.10.60">
    <property type="entry name" value="Homeodomain-like"/>
    <property type="match status" value="1"/>
</dbReference>
<reference evidence="4 5" key="1">
    <citation type="submission" date="2020-04" db="EMBL/GenBank/DDBJ databases">
        <title>Perkinsus olseni comparative genomics.</title>
        <authorList>
            <person name="Bogema D.R."/>
        </authorList>
    </citation>
    <scope>NUCLEOTIDE SEQUENCE [LARGE SCALE GENOMIC DNA]</scope>
    <source>
        <strain evidence="4 5">ATCC PRA-207</strain>
    </source>
</reference>
<evidence type="ECO:0000313" key="5">
    <source>
        <dbReference type="Proteomes" id="UP000553632"/>
    </source>
</evidence>
<organism evidence="4 5">
    <name type="scientific">Perkinsus olseni</name>
    <name type="common">Perkinsus atlanticus</name>
    <dbReference type="NCBI Taxonomy" id="32597"/>
    <lineage>
        <taxon>Eukaryota</taxon>
        <taxon>Sar</taxon>
        <taxon>Alveolata</taxon>
        <taxon>Perkinsozoa</taxon>
        <taxon>Perkinsea</taxon>
        <taxon>Perkinsida</taxon>
        <taxon>Perkinsidae</taxon>
        <taxon>Perkinsus</taxon>
    </lineage>
</organism>
<dbReference type="CDD" id="cd00167">
    <property type="entry name" value="SANT"/>
    <property type="match status" value="1"/>
</dbReference>
<dbReference type="AlphaFoldDB" id="A0A7J6PRR6"/>
<keyword evidence="5" id="KW-1185">Reference proteome</keyword>
<accession>A0A7J6PRR6</accession>
<comment type="caution">
    <text evidence="4">The sequence shown here is derived from an EMBL/GenBank/DDBJ whole genome shotgun (WGS) entry which is preliminary data.</text>
</comment>
<feature type="compositionally biased region" description="Polar residues" evidence="1">
    <location>
        <begin position="1"/>
        <end position="16"/>
    </location>
</feature>